<feature type="transmembrane region" description="Helical" evidence="1">
    <location>
        <begin position="58"/>
        <end position="75"/>
    </location>
</feature>
<dbReference type="RefSeq" id="XP_066715665.1">
    <property type="nucleotide sequence ID" value="XM_066858723.1"/>
</dbReference>
<dbReference type="Gene3D" id="1.20.1530.20">
    <property type="match status" value="1"/>
</dbReference>
<feature type="transmembrane region" description="Helical" evidence="1">
    <location>
        <begin position="235"/>
        <end position="252"/>
    </location>
</feature>
<evidence type="ECO:0000313" key="2">
    <source>
        <dbReference type="EMBL" id="KAK8064676.1"/>
    </source>
</evidence>
<name>A0ABR1V0I4_9PEZI</name>
<reference evidence="2 3" key="1">
    <citation type="submission" date="2023-01" db="EMBL/GenBank/DDBJ databases">
        <title>Analysis of 21 Apiospora genomes using comparative genomics revels a genus with tremendous synthesis potential of carbohydrate active enzymes and secondary metabolites.</title>
        <authorList>
            <person name="Sorensen T."/>
        </authorList>
    </citation>
    <scope>NUCLEOTIDE SEQUENCE [LARGE SCALE GENOMIC DNA]</scope>
    <source>
        <strain evidence="2 3">CBS 135458</strain>
    </source>
</reference>
<feature type="transmembrane region" description="Helical" evidence="1">
    <location>
        <begin position="30"/>
        <end position="46"/>
    </location>
</feature>
<keyword evidence="3" id="KW-1185">Reference proteome</keyword>
<keyword evidence="1" id="KW-0812">Transmembrane</keyword>
<dbReference type="InterPro" id="IPR038770">
    <property type="entry name" value="Na+/solute_symporter_sf"/>
</dbReference>
<organism evidence="2 3">
    <name type="scientific">Apiospora phragmitis</name>
    <dbReference type="NCBI Taxonomy" id="2905665"/>
    <lineage>
        <taxon>Eukaryota</taxon>
        <taxon>Fungi</taxon>
        <taxon>Dikarya</taxon>
        <taxon>Ascomycota</taxon>
        <taxon>Pezizomycotina</taxon>
        <taxon>Sordariomycetes</taxon>
        <taxon>Xylariomycetidae</taxon>
        <taxon>Amphisphaeriales</taxon>
        <taxon>Apiosporaceae</taxon>
        <taxon>Apiospora</taxon>
    </lineage>
</organism>
<gene>
    <name evidence="2" type="ORF">PG994_007314</name>
</gene>
<comment type="caution">
    <text evidence="2">The sequence shown here is derived from an EMBL/GenBank/DDBJ whole genome shotgun (WGS) entry which is preliminary data.</text>
</comment>
<sequence>MDHEEKCATAEESQSPTILSRLWDPIKDQWFLIVLVVLVIFSSQIQVPEAQQDLKSRIVQNLTIAVIFFINGLATQTGDLVANIRRWRCHVFIQVVGFVFTSLTMFGVVAAIATNQALMDPLLLNGLVVLGCLPTAFSINTVMTRKAKGNATLTLTESVIGNAIGPFLSSMLVLGYTSIDIWYTEGMPTAAGGLGKLLQRVFAQFGLTLILPLAIGQLVQHFFSETVKKLLHDYHFIKFGPLSLLVLIWSGYDSAFASHAFADVEKTQIIGVIVICVSLFLLWMLVTIATSVAFLGREDAVAAAFCIPTKSPALGIPLATILFAGMSAEDTAKVYIPLVIFQFVQTCLSNLATIPLRRWRAKAACPTDSNKMSDSDSLA</sequence>
<dbReference type="Pfam" id="PF13593">
    <property type="entry name" value="SBF_like"/>
    <property type="match status" value="1"/>
</dbReference>
<dbReference type="InterPro" id="IPR016833">
    <property type="entry name" value="Put_Na-Bile_cotransptr"/>
</dbReference>
<dbReference type="PANTHER" id="PTHR18640:SF5">
    <property type="entry name" value="SODIUM_BILE ACID COTRANSPORTER 7"/>
    <property type="match status" value="1"/>
</dbReference>
<feature type="transmembrane region" description="Helical" evidence="1">
    <location>
        <begin position="163"/>
        <end position="183"/>
    </location>
</feature>
<dbReference type="EMBL" id="JAQQWL010000007">
    <property type="protein sequence ID" value="KAK8064676.1"/>
    <property type="molecule type" value="Genomic_DNA"/>
</dbReference>
<feature type="transmembrane region" description="Helical" evidence="1">
    <location>
        <begin position="203"/>
        <end position="223"/>
    </location>
</feature>
<feature type="transmembrane region" description="Helical" evidence="1">
    <location>
        <begin position="307"/>
        <end position="328"/>
    </location>
</feature>
<dbReference type="Proteomes" id="UP001480595">
    <property type="component" value="Unassembled WGS sequence"/>
</dbReference>
<feature type="transmembrane region" description="Helical" evidence="1">
    <location>
        <begin position="122"/>
        <end position="142"/>
    </location>
</feature>
<proteinExistence type="predicted"/>
<protein>
    <submittedName>
        <fullName evidence="2">Sodium bile acid symporter family protein</fullName>
    </submittedName>
</protein>
<keyword evidence="1" id="KW-1133">Transmembrane helix</keyword>
<feature type="transmembrane region" description="Helical" evidence="1">
    <location>
        <begin position="272"/>
        <end position="295"/>
    </location>
</feature>
<feature type="transmembrane region" description="Helical" evidence="1">
    <location>
        <begin position="87"/>
        <end position="110"/>
    </location>
</feature>
<accession>A0ABR1V0I4</accession>
<dbReference type="PANTHER" id="PTHR18640">
    <property type="entry name" value="SOLUTE CARRIER FAMILY 10 MEMBER 7"/>
    <property type="match status" value="1"/>
</dbReference>
<feature type="transmembrane region" description="Helical" evidence="1">
    <location>
        <begin position="334"/>
        <end position="352"/>
    </location>
</feature>
<dbReference type="GeneID" id="92091786"/>
<keyword evidence="1" id="KW-0472">Membrane</keyword>
<evidence type="ECO:0000313" key="3">
    <source>
        <dbReference type="Proteomes" id="UP001480595"/>
    </source>
</evidence>
<evidence type="ECO:0000256" key="1">
    <source>
        <dbReference type="SAM" id="Phobius"/>
    </source>
</evidence>